<dbReference type="Proteomes" id="UP000294546">
    <property type="component" value="Unassembled WGS sequence"/>
</dbReference>
<dbReference type="RefSeq" id="WP_132291317.1">
    <property type="nucleotide sequence ID" value="NZ_SMFU01000008.1"/>
</dbReference>
<proteinExistence type="predicted"/>
<reference evidence="1 2" key="1">
    <citation type="submission" date="2019-03" db="EMBL/GenBank/DDBJ databases">
        <title>Genomic Encyclopedia of Archaeal and Bacterial Type Strains, Phase II (KMG-II): from individual species to whole genera.</title>
        <authorList>
            <person name="Goeker M."/>
        </authorList>
    </citation>
    <scope>NUCLEOTIDE SEQUENCE [LARGE SCALE GENOMIC DNA]</scope>
    <source>
        <strain evidence="1 2">DSM 27697</strain>
    </source>
</reference>
<organism evidence="1 2">
    <name type="scientific">Marinobacterium mangrovicola</name>
    <dbReference type="NCBI Taxonomy" id="1476959"/>
    <lineage>
        <taxon>Bacteria</taxon>
        <taxon>Pseudomonadati</taxon>
        <taxon>Pseudomonadota</taxon>
        <taxon>Gammaproteobacteria</taxon>
        <taxon>Oceanospirillales</taxon>
        <taxon>Oceanospirillaceae</taxon>
        <taxon>Marinobacterium</taxon>
    </lineage>
</organism>
<evidence type="ECO:0000313" key="1">
    <source>
        <dbReference type="EMBL" id="TCK07174.1"/>
    </source>
</evidence>
<accession>A0A4R1GFZ5</accession>
<protein>
    <submittedName>
        <fullName evidence="1">Uncharacterized protein</fullName>
    </submittedName>
</protein>
<evidence type="ECO:0000313" key="2">
    <source>
        <dbReference type="Proteomes" id="UP000294546"/>
    </source>
</evidence>
<dbReference type="AlphaFoldDB" id="A0A4R1GFZ5"/>
<dbReference type="EMBL" id="SMFU01000008">
    <property type="protein sequence ID" value="TCK07174.1"/>
    <property type="molecule type" value="Genomic_DNA"/>
</dbReference>
<comment type="caution">
    <text evidence="1">The sequence shown here is derived from an EMBL/GenBank/DDBJ whole genome shotgun (WGS) entry which is preliminary data.</text>
</comment>
<dbReference type="OrthoDB" id="6117842at2"/>
<keyword evidence="2" id="KW-1185">Reference proteome</keyword>
<gene>
    <name evidence="1" type="ORF">CLV83_2032</name>
</gene>
<sequence length="231" mass="26633">MKDIITAFTDRLQKEWLPSFCNAPHRKYPLDGFKLSSIERLHEFDALWFMQAVDDGLVSESKGSFVAPKSSAKEQIFWEGEKSVIPRPITLWIEPIITIGALARLHVEYGWPIDNLGAQSKTWAFDLVCYENASNKELVACEVKKDMKEIEKLLAFMNEHCRNPPLNADPENSVEKNAYRKVQSIRRSWPKLFWALGPNGNGQVFCVHRENDSELFNLVPIAEEELRYKYA</sequence>
<name>A0A4R1GFZ5_9GAMM</name>